<dbReference type="PROSITE" id="PS51679">
    <property type="entry name" value="SAM_MT_C5"/>
    <property type="match status" value="1"/>
</dbReference>
<evidence type="ECO:0000256" key="5">
    <source>
        <dbReference type="PROSITE-ProRule" id="PRU01016"/>
    </source>
</evidence>
<dbReference type="PANTHER" id="PTHR10629">
    <property type="entry name" value="CYTOSINE-SPECIFIC METHYLTRANSFERASE"/>
    <property type="match status" value="1"/>
</dbReference>
<evidence type="ECO:0000256" key="2">
    <source>
        <dbReference type="ARBA" id="ARBA00022603"/>
    </source>
</evidence>
<reference evidence="6 7" key="1">
    <citation type="submission" date="2019-04" db="EMBL/GenBank/DDBJ databases">
        <title>Comparative genomics and transcriptomics to analyze fruiting body development in filamentous ascomycetes.</title>
        <authorList>
            <consortium name="DOE Joint Genome Institute"/>
            <person name="Lutkenhaus R."/>
            <person name="Traeger S."/>
            <person name="Breuer J."/>
            <person name="Kuo A."/>
            <person name="Lipzen A."/>
            <person name="Pangilinan J."/>
            <person name="Dilworth D."/>
            <person name="Sandor L."/>
            <person name="Poggeler S."/>
            <person name="Barry K."/>
            <person name="Grigoriev I.V."/>
            <person name="Nowrousian M."/>
        </authorList>
    </citation>
    <scope>NUCLEOTIDE SEQUENCE [LARGE SCALE GENOMIC DNA]</scope>
    <source>
        <strain evidence="6 7">CBS 389.68</strain>
    </source>
</reference>
<protein>
    <recommendedName>
        <fullName evidence="1">DNA (cytosine-5-)-methyltransferase</fullName>
        <ecNumber evidence="1">2.1.1.37</ecNumber>
    </recommendedName>
</protein>
<dbReference type="InterPro" id="IPR001525">
    <property type="entry name" value="C5_MeTfrase"/>
</dbReference>
<comment type="similarity">
    <text evidence="5">Belongs to the class I-like SAM-binding methyltransferase superfamily. C5-methyltransferase family.</text>
</comment>
<dbReference type="GO" id="GO:0003886">
    <property type="term" value="F:DNA (cytosine-5-)-methyltransferase activity"/>
    <property type="evidence" value="ECO:0007669"/>
    <property type="project" value="UniProtKB-EC"/>
</dbReference>
<dbReference type="Proteomes" id="UP000298138">
    <property type="component" value="Unassembled WGS sequence"/>
</dbReference>
<dbReference type="Pfam" id="PF00145">
    <property type="entry name" value="DNA_methylase"/>
    <property type="match status" value="2"/>
</dbReference>
<dbReference type="EMBL" id="ML220115">
    <property type="protein sequence ID" value="TGZ82342.1"/>
    <property type="molecule type" value="Genomic_DNA"/>
</dbReference>
<dbReference type="GO" id="GO:0005634">
    <property type="term" value="C:nucleus"/>
    <property type="evidence" value="ECO:0007669"/>
    <property type="project" value="TreeGrafter"/>
</dbReference>
<keyword evidence="2 5" id="KW-0489">Methyltransferase</keyword>
<dbReference type="GO" id="GO:0032259">
    <property type="term" value="P:methylation"/>
    <property type="evidence" value="ECO:0007669"/>
    <property type="project" value="UniProtKB-KW"/>
</dbReference>
<name>A0A4S2MZT9_9PEZI</name>
<proteinExistence type="inferred from homology"/>
<dbReference type="SUPFAM" id="SSF53335">
    <property type="entry name" value="S-adenosyl-L-methionine-dependent methyltransferases"/>
    <property type="match status" value="1"/>
</dbReference>
<evidence type="ECO:0000256" key="3">
    <source>
        <dbReference type="ARBA" id="ARBA00022679"/>
    </source>
</evidence>
<dbReference type="InParanoid" id="A0A4S2MZT9"/>
<dbReference type="Gene3D" id="3.90.120.10">
    <property type="entry name" value="DNA Methylase, subunit A, domain 2"/>
    <property type="match status" value="1"/>
</dbReference>
<keyword evidence="4 5" id="KW-0949">S-adenosyl-L-methionine</keyword>
<dbReference type="EC" id="2.1.1.37" evidence="1"/>
<organism evidence="6 7">
    <name type="scientific">Ascodesmis nigricans</name>
    <dbReference type="NCBI Taxonomy" id="341454"/>
    <lineage>
        <taxon>Eukaryota</taxon>
        <taxon>Fungi</taxon>
        <taxon>Dikarya</taxon>
        <taxon>Ascomycota</taxon>
        <taxon>Pezizomycotina</taxon>
        <taxon>Pezizomycetes</taxon>
        <taxon>Pezizales</taxon>
        <taxon>Ascodesmidaceae</taxon>
        <taxon>Ascodesmis</taxon>
    </lineage>
</organism>
<evidence type="ECO:0000256" key="4">
    <source>
        <dbReference type="ARBA" id="ARBA00022691"/>
    </source>
</evidence>
<evidence type="ECO:0000313" key="7">
    <source>
        <dbReference type="Proteomes" id="UP000298138"/>
    </source>
</evidence>
<feature type="active site" evidence="5">
    <location>
        <position position="292"/>
    </location>
</feature>
<dbReference type="InterPro" id="IPR029063">
    <property type="entry name" value="SAM-dependent_MTases_sf"/>
</dbReference>
<dbReference type="PROSITE" id="PS00095">
    <property type="entry name" value="C5_MTASE_2"/>
    <property type="match status" value="1"/>
</dbReference>
<evidence type="ECO:0000256" key="1">
    <source>
        <dbReference type="ARBA" id="ARBA00011975"/>
    </source>
</evidence>
<accession>A0A4S2MZT9</accession>
<dbReference type="Gene3D" id="3.40.50.150">
    <property type="entry name" value="Vaccinia Virus protein VP39"/>
    <property type="match status" value="1"/>
</dbReference>
<dbReference type="GO" id="GO:0044027">
    <property type="term" value="P:negative regulation of gene expression via chromosomal CpG island methylation"/>
    <property type="evidence" value="ECO:0007669"/>
    <property type="project" value="TreeGrafter"/>
</dbReference>
<dbReference type="InterPro" id="IPR050390">
    <property type="entry name" value="C5-Methyltransferase"/>
</dbReference>
<dbReference type="PRINTS" id="PR00105">
    <property type="entry name" value="C5METTRFRASE"/>
</dbReference>
<dbReference type="GO" id="GO:0003677">
    <property type="term" value="F:DNA binding"/>
    <property type="evidence" value="ECO:0007669"/>
    <property type="project" value="TreeGrafter"/>
</dbReference>
<evidence type="ECO:0000313" key="6">
    <source>
        <dbReference type="EMBL" id="TGZ82342.1"/>
    </source>
</evidence>
<keyword evidence="3 5" id="KW-0808">Transferase</keyword>
<dbReference type="InterPro" id="IPR031303">
    <property type="entry name" value="C5_meth_CS"/>
</dbReference>
<keyword evidence="7" id="KW-1185">Reference proteome</keyword>
<gene>
    <name evidence="6" type="ORF">EX30DRAFT_394667</name>
</gene>
<dbReference type="PANTHER" id="PTHR10629:SF52">
    <property type="entry name" value="DNA (CYTOSINE-5)-METHYLTRANSFERASE 1"/>
    <property type="match status" value="1"/>
</dbReference>
<dbReference type="AlphaFoldDB" id="A0A4S2MZT9"/>
<dbReference type="STRING" id="341454.A0A4S2MZT9"/>
<dbReference type="OrthoDB" id="414133at2759"/>
<sequence length="547" mass="62224">MSSPSPSPDYIMIDDDEESLIEILNEWNFDDEPVTVPETIVIADEYDRTTLERIVYNGHNYRVGKLSAAELEDQTFVGIDGIFSVSLEQNQEPQYYITGPLYRRARDSFGILGRKRNEVSMFEESVMVPLSDAIRPRRIIRTNAPYPDHNPPCERDDQIGPLVCRWKITHTAKQTKGTVRRLSIEEIPLPKYRWSRSALQRFHRGRVSQGPSHESGKYTFGDGFCGAGGVSRGAKDAGLQISWGFDHDPKVITAYRGNFRNTMGYELDVYDFINIARENDMSVDILHVSPPCQPHSPAHTTEGKNDEINEAAGLGFGDVVDAVKPRIVMLEQTHGILRRQLWFRSYVERFTSLGYSVRWGILPTMEFGVPQSRIRLIIFAAAPGESLPPFPSPTHRNGHATLLPLTTVREAIGNIPPTATYHDTVDTRFEYWRPPVFQWDGQVATILTKGMQRDHDIHPDGHRRFTVRELACFQTFPHYHTFYGCNTDVKKQIGNAVPPILAKVLLQEIRYTLEEVDQEEEVLEVIELEDDNEEGSDDDLVIIEPQA</sequence>